<dbReference type="RefSeq" id="WP_355668239.1">
    <property type="nucleotide sequence ID" value="NZ_JBEXRX010000226.1"/>
</dbReference>
<name>A0ABV2VVE6_9ACTN</name>
<evidence type="ECO:0000313" key="2">
    <source>
        <dbReference type="Proteomes" id="UP001550348"/>
    </source>
</evidence>
<dbReference type="EMBL" id="JBEXRX010000226">
    <property type="protein sequence ID" value="MEU0156750.1"/>
    <property type="molecule type" value="Genomic_DNA"/>
</dbReference>
<protein>
    <recommendedName>
        <fullName evidence="3">NodB homology domain-containing protein</fullName>
    </recommendedName>
</protein>
<sequence length="70" mass="7720">MHRYLLTFAHSLPNGGTDMTALDYATPRPITCADDIQRITTNLHRQGYDKPFVVAFSLFADPAPNPQAAS</sequence>
<evidence type="ECO:0008006" key="3">
    <source>
        <dbReference type="Google" id="ProtNLM"/>
    </source>
</evidence>
<comment type="caution">
    <text evidence="1">The sequence shown here is derived from an EMBL/GenBank/DDBJ whole genome shotgun (WGS) entry which is preliminary data.</text>
</comment>
<organism evidence="1 2">
    <name type="scientific">Micromonospora fulviviridis</name>
    <dbReference type="NCBI Taxonomy" id="47860"/>
    <lineage>
        <taxon>Bacteria</taxon>
        <taxon>Bacillati</taxon>
        <taxon>Actinomycetota</taxon>
        <taxon>Actinomycetes</taxon>
        <taxon>Micromonosporales</taxon>
        <taxon>Micromonosporaceae</taxon>
        <taxon>Micromonospora</taxon>
    </lineage>
</organism>
<evidence type="ECO:0000313" key="1">
    <source>
        <dbReference type="EMBL" id="MEU0156750.1"/>
    </source>
</evidence>
<gene>
    <name evidence="1" type="ORF">ABZ071_33760</name>
</gene>
<proteinExistence type="predicted"/>
<accession>A0ABV2VVE6</accession>
<keyword evidence="2" id="KW-1185">Reference proteome</keyword>
<dbReference type="Proteomes" id="UP001550348">
    <property type="component" value="Unassembled WGS sequence"/>
</dbReference>
<reference evidence="1 2" key="1">
    <citation type="submission" date="2024-06" db="EMBL/GenBank/DDBJ databases">
        <title>The Natural Products Discovery Center: Release of the First 8490 Sequenced Strains for Exploring Actinobacteria Biosynthetic Diversity.</title>
        <authorList>
            <person name="Kalkreuter E."/>
            <person name="Kautsar S.A."/>
            <person name="Yang D."/>
            <person name="Bader C.D."/>
            <person name="Teijaro C.N."/>
            <person name="Fluegel L."/>
            <person name="Davis C.M."/>
            <person name="Simpson J.R."/>
            <person name="Lauterbach L."/>
            <person name="Steele A.D."/>
            <person name="Gui C."/>
            <person name="Meng S."/>
            <person name="Li G."/>
            <person name="Viehrig K."/>
            <person name="Ye F."/>
            <person name="Su P."/>
            <person name="Kiefer A.F."/>
            <person name="Nichols A."/>
            <person name="Cepeda A.J."/>
            <person name="Yan W."/>
            <person name="Fan B."/>
            <person name="Jiang Y."/>
            <person name="Adhikari A."/>
            <person name="Zheng C.-J."/>
            <person name="Schuster L."/>
            <person name="Cowan T.M."/>
            <person name="Smanski M.J."/>
            <person name="Chevrette M.G."/>
            <person name="De Carvalho L.P.S."/>
            <person name="Shen B."/>
        </authorList>
    </citation>
    <scope>NUCLEOTIDE SEQUENCE [LARGE SCALE GENOMIC DNA]</scope>
    <source>
        <strain evidence="1 2">NPDC006286</strain>
    </source>
</reference>